<feature type="domain" description="Glycosyltransferase 2-like" evidence="5">
    <location>
        <begin position="11"/>
        <end position="153"/>
    </location>
</feature>
<evidence type="ECO:0000256" key="4">
    <source>
        <dbReference type="ARBA" id="ARBA00022679"/>
    </source>
</evidence>
<protein>
    <submittedName>
        <fullName evidence="6">Glycosyl transferase family 2</fullName>
    </submittedName>
</protein>
<dbReference type="CDD" id="cd04185">
    <property type="entry name" value="GT_2_like_b"/>
    <property type="match status" value="1"/>
</dbReference>
<dbReference type="CAZy" id="GT2">
    <property type="family name" value="Glycosyltransferase Family 2"/>
</dbReference>
<keyword evidence="3" id="KW-0328">Glycosyltransferase</keyword>
<accession>D3T7L7</accession>
<dbReference type="AlphaFoldDB" id="D3T7L7"/>
<keyword evidence="7" id="KW-1185">Reference proteome</keyword>
<dbReference type="Gene3D" id="3.90.550.10">
    <property type="entry name" value="Spore Coat Polysaccharide Biosynthesis Protein SpsA, Chain A"/>
    <property type="match status" value="1"/>
</dbReference>
<dbReference type="GO" id="GO:0016757">
    <property type="term" value="F:glycosyltransferase activity"/>
    <property type="evidence" value="ECO:0007669"/>
    <property type="project" value="UniProtKB-KW"/>
</dbReference>
<proteinExistence type="inferred from homology"/>
<keyword evidence="4 6" id="KW-0808">Transferase</keyword>
<comment type="pathway">
    <text evidence="1">Cell wall biogenesis; cell wall polysaccharide biosynthesis.</text>
</comment>
<evidence type="ECO:0000256" key="2">
    <source>
        <dbReference type="ARBA" id="ARBA00006739"/>
    </source>
</evidence>
<name>D3T7L7_THEIA</name>
<dbReference type="Proteomes" id="UP000001552">
    <property type="component" value="Chromosome"/>
</dbReference>
<evidence type="ECO:0000259" key="5">
    <source>
        <dbReference type="Pfam" id="PF00535"/>
    </source>
</evidence>
<dbReference type="KEGG" id="tit:Thit_0650"/>
<dbReference type="OrthoDB" id="9815923at2"/>
<dbReference type="PANTHER" id="PTHR43179:SF12">
    <property type="entry name" value="GALACTOFURANOSYLTRANSFERASE GLFT2"/>
    <property type="match status" value="1"/>
</dbReference>
<evidence type="ECO:0000256" key="3">
    <source>
        <dbReference type="ARBA" id="ARBA00022676"/>
    </source>
</evidence>
<dbReference type="RefSeq" id="WP_012994759.1">
    <property type="nucleotide sequence ID" value="NC_013921.1"/>
</dbReference>
<sequence>MAIDNQKVAAVVVTFNRKNLLIECLNALISQTYKLTSIIIIDNASTDGTYDTLKEKGYLDKGIIDYVMLNENIGGAGGFYEGIKRGYEKGYDWLWIMDDDAEPKNDALEKLVIYGDKLSVKALVSGIYNKRDLSLQKRVYESVIKNDKLYKNYNHEKNDFITNDYIKICSYPLLGLFIHKDVIKNCGNVRKEFFIQCDDLEYTLRISDLYEIVWVRDSVLFHKESEDFFITRKFLGRDFSFLNVKQQWKDYYGFRNHIIVSKMRFGKEFRISKYIKDYIKKVIKIILIEDFKLYRLHIYTKALLDGINNKSGKRIIPGYVPFMRSGVLK</sequence>
<evidence type="ECO:0000313" key="7">
    <source>
        <dbReference type="Proteomes" id="UP000001552"/>
    </source>
</evidence>
<comment type="similarity">
    <text evidence="2">Belongs to the glycosyltransferase 2 family.</text>
</comment>
<evidence type="ECO:0000313" key="6">
    <source>
        <dbReference type="EMBL" id="ADD01949.1"/>
    </source>
</evidence>
<dbReference type="eggNOG" id="COG1216">
    <property type="taxonomic scope" value="Bacteria"/>
</dbReference>
<reference evidence="6" key="1">
    <citation type="submission" date="2010-02" db="EMBL/GenBank/DDBJ databases">
        <title>Complete sequence of Thermoanaerobacter italicus Ab9.</title>
        <authorList>
            <consortium name="US DOE Joint Genome Institute"/>
            <person name="Lucas S."/>
            <person name="Copeland A."/>
            <person name="Lapidus A."/>
            <person name="Cheng J.-F."/>
            <person name="Bruce D."/>
            <person name="Goodwin L."/>
            <person name="Pitluck S."/>
            <person name="Chertkov O."/>
            <person name="Detter J.C."/>
            <person name="Han C."/>
            <person name="Tapia R."/>
            <person name="Land M."/>
            <person name="Hauser L."/>
            <person name="Kyrpides N."/>
            <person name="Mikhailova N."/>
            <person name="Hemme C.L."/>
            <person name="Woyke T."/>
        </authorList>
    </citation>
    <scope>NUCLEOTIDE SEQUENCE [LARGE SCALE GENOMIC DNA]</scope>
    <source>
        <strain evidence="6">Ab9</strain>
    </source>
</reference>
<dbReference type="EMBL" id="CP001936">
    <property type="protein sequence ID" value="ADD01949.1"/>
    <property type="molecule type" value="Genomic_DNA"/>
</dbReference>
<dbReference type="InterPro" id="IPR029044">
    <property type="entry name" value="Nucleotide-diphossugar_trans"/>
</dbReference>
<dbReference type="PANTHER" id="PTHR43179">
    <property type="entry name" value="RHAMNOSYLTRANSFERASE WBBL"/>
    <property type="match status" value="1"/>
</dbReference>
<dbReference type="HOGENOM" id="CLU_023845_2_1_9"/>
<evidence type="ECO:0000256" key="1">
    <source>
        <dbReference type="ARBA" id="ARBA00004776"/>
    </source>
</evidence>
<organism evidence="6 7">
    <name type="scientific">Thermoanaerobacter italicus (strain DSM 9252 / Ab9)</name>
    <dbReference type="NCBI Taxonomy" id="580331"/>
    <lineage>
        <taxon>Bacteria</taxon>
        <taxon>Bacillati</taxon>
        <taxon>Bacillota</taxon>
        <taxon>Clostridia</taxon>
        <taxon>Thermoanaerobacterales</taxon>
        <taxon>Thermoanaerobacteraceae</taxon>
        <taxon>Thermoanaerobacter</taxon>
    </lineage>
</organism>
<dbReference type="SUPFAM" id="SSF53448">
    <property type="entry name" value="Nucleotide-diphospho-sugar transferases"/>
    <property type="match status" value="1"/>
</dbReference>
<gene>
    <name evidence="6" type="ordered locus">Thit_0650</name>
</gene>
<dbReference type="Pfam" id="PF00535">
    <property type="entry name" value="Glycos_transf_2"/>
    <property type="match status" value="1"/>
</dbReference>
<dbReference type="InterPro" id="IPR001173">
    <property type="entry name" value="Glyco_trans_2-like"/>
</dbReference>